<dbReference type="SUPFAM" id="SSF46894">
    <property type="entry name" value="C-terminal effector domain of the bipartite response regulators"/>
    <property type="match status" value="1"/>
</dbReference>
<dbReference type="PANTHER" id="PTHR44688">
    <property type="entry name" value="DNA-BINDING TRANSCRIPTIONAL ACTIVATOR DEVR_DOSR"/>
    <property type="match status" value="1"/>
</dbReference>
<evidence type="ECO:0000256" key="1">
    <source>
        <dbReference type="ARBA" id="ARBA00023015"/>
    </source>
</evidence>
<dbReference type="InterPro" id="IPR036388">
    <property type="entry name" value="WH-like_DNA-bd_sf"/>
</dbReference>
<sequence>MARAHACLGLATAADPKTARHHFAAARATADPQTIIDVTTWESAFCVAMGAYAEAIEAVQMGLTAAHESFQYAKCAPILVVKWVQALKALGRWAEALDLIDESLGEAELPQLSHAALIISRGEIHLAQGDAAAARAAADSAARLLGEEPWARPYQIRLRTLQIRLDPGTGHTLDPTELAAHPHEAWALLAAVQPAQLPDLPVVGLVDEAYRAMARGDRDSAARGWRALGQAYELSLCTPHAVPPAAKAQKPVPGLPGLTARELEVLHLVAEGKSNRQIAAELFISGNTVGVHVSRILTKLGAATRTEAARKLLDTTMG</sequence>
<dbReference type="PROSITE" id="PS50043">
    <property type="entry name" value="HTH_LUXR_2"/>
    <property type="match status" value="1"/>
</dbReference>
<dbReference type="SMART" id="SM00421">
    <property type="entry name" value="HTH_LUXR"/>
    <property type="match status" value="1"/>
</dbReference>
<evidence type="ECO:0000256" key="2">
    <source>
        <dbReference type="ARBA" id="ARBA00023125"/>
    </source>
</evidence>
<dbReference type="EMBL" id="JAERRF010000009">
    <property type="protein sequence ID" value="MBL1098322.1"/>
    <property type="molecule type" value="Genomic_DNA"/>
</dbReference>
<keyword evidence="3" id="KW-0804">Transcription</keyword>
<name>A0ABS1NE28_9ACTN</name>
<reference evidence="5 6" key="1">
    <citation type="submission" date="2021-01" db="EMBL/GenBank/DDBJ databases">
        <title>WGS of actinomycetes isolated from Thailand.</title>
        <authorList>
            <person name="Thawai C."/>
        </authorList>
    </citation>
    <scope>NUCLEOTIDE SEQUENCE [LARGE SCALE GENOMIC DNA]</scope>
    <source>
        <strain evidence="5 6">CA1R205</strain>
    </source>
</reference>
<evidence type="ECO:0000313" key="6">
    <source>
        <dbReference type="Proteomes" id="UP000634229"/>
    </source>
</evidence>
<dbReference type="Gene3D" id="1.10.10.10">
    <property type="entry name" value="Winged helix-like DNA-binding domain superfamily/Winged helix DNA-binding domain"/>
    <property type="match status" value="1"/>
</dbReference>
<accession>A0ABS1NE28</accession>
<keyword evidence="6" id="KW-1185">Reference proteome</keyword>
<evidence type="ECO:0000313" key="5">
    <source>
        <dbReference type="EMBL" id="MBL1098322.1"/>
    </source>
</evidence>
<protein>
    <submittedName>
        <fullName evidence="5">Helix-turn-helix transcriptional regulator</fullName>
    </submittedName>
</protein>
<dbReference type="Pfam" id="PF00196">
    <property type="entry name" value="GerE"/>
    <property type="match status" value="1"/>
</dbReference>
<dbReference type="InterPro" id="IPR016032">
    <property type="entry name" value="Sig_transdc_resp-reg_C-effctor"/>
</dbReference>
<dbReference type="Proteomes" id="UP000634229">
    <property type="component" value="Unassembled WGS sequence"/>
</dbReference>
<evidence type="ECO:0000259" key="4">
    <source>
        <dbReference type="PROSITE" id="PS50043"/>
    </source>
</evidence>
<dbReference type="Gene3D" id="1.25.40.10">
    <property type="entry name" value="Tetratricopeptide repeat domain"/>
    <property type="match status" value="1"/>
</dbReference>
<dbReference type="PRINTS" id="PR00038">
    <property type="entry name" value="HTHLUXR"/>
</dbReference>
<proteinExistence type="predicted"/>
<evidence type="ECO:0000256" key="3">
    <source>
        <dbReference type="ARBA" id="ARBA00023163"/>
    </source>
</evidence>
<comment type="caution">
    <text evidence="5">The sequence shown here is derived from an EMBL/GenBank/DDBJ whole genome shotgun (WGS) entry which is preliminary data.</text>
</comment>
<keyword evidence="1" id="KW-0805">Transcription regulation</keyword>
<dbReference type="SUPFAM" id="SSF48452">
    <property type="entry name" value="TPR-like"/>
    <property type="match status" value="1"/>
</dbReference>
<dbReference type="InterPro" id="IPR000792">
    <property type="entry name" value="Tscrpt_reg_LuxR_C"/>
</dbReference>
<dbReference type="PROSITE" id="PS00622">
    <property type="entry name" value="HTH_LUXR_1"/>
    <property type="match status" value="1"/>
</dbReference>
<dbReference type="CDD" id="cd06170">
    <property type="entry name" value="LuxR_C_like"/>
    <property type="match status" value="1"/>
</dbReference>
<organism evidence="5 6">
    <name type="scientific">Streptomyces coffeae</name>
    <dbReference type="NCBI Taxonomy" id="621382"/>
    <lineage>
        <taxon>Bacteria</taxon>
        <taxon>Bacillati</taxon>
        <taxon>Actinomycetota</taxon>
        <taxon>Actinomycetes</taxon>
        <taxon>Kitasatosporales</taxon>
        <taxon>Streptomycetaceae</taxon>
        <taxon>Streptomyces</taxon>
    </lineage>
</organism>
<dbReference type="RefSeq" id="WP_201875749.1">
    <property type="nucleotide sequence ID" value="NZ_JAERRF010000009.1"/>
</dbReference>
<dbReference type="PANTHER" id="PTHR44688:SF16">
    <property type="entry name" value="DNA-BINDING TRANSCRIPTIONAL ACTIVATOR DEVR_DOSR"/>
    <property type="match status" value="1"/>
</dbReference>
<dbReference type="InterPro" id="IPR011990">
    <property type="entry name" value="TPR-like_helical_dom_sf"/>
</dbReference>
<keyword evidence="2" id="KW-0238">DNA-binding</keyword>
<gene>
    <name evidence="5" type="ORF">JK363_16930</name>
</gene>
<feature type="domain" description="HTH luxR-type" evidence="4">
    <location>
        <begin position="251"/>
        <end position="316"/>
    </location>
</feature>